<evidence type="ECO:0000256" key="7">
    <source>
        <dbReference type="ARBA" id="ARBA00023136"/>
    </source>
</evidence>
<protein>
    <recommendedName>
        <fullName evidence="14">Ig-like domain-containing protein</fullName>
    </recommendedName>
</protein>
<reference evidence="15" key="2">
    <citation type="submission" date="2025-05" db="UniProtKB">
        <authorList>
            <consortium name="Ensembl"/>
        </authorList>
    </citation>
    <scope>IDENTIFICATION</scope>
</reference>
<dbReference type="Gene3D" id="2.60.40.10">
    <property type="entry name" value="Immunoglobulins"/>
    <property type="match status" value="2"/>
</dbReference>
<organism evidence="15 16">
    <name type="scientific">Monodelphis domestica</name>
    <name type="common">Gray short-tailed opossum</name>
    <dbReference type="NCBI Taxonomy" id="13616"/>
    <lineage>
        <taxon>Eukaryota</taxon>
        <taxon>Metazoa</taxon>
        <taxon>Chordata</taxon>
        <taxon>Craniata</taxon>
        <taxon>Vertebrata</taxon>
        <taxon>Euteleostomi</taxon>
        <taxon>Mammalia</taxon>
        <taxon>Metatheria</taxon>
        <taxon>Didelphimorphia</taxon>
        <taxon>Didelphidae</taxon>
        <taxon>Monodelphis</taxon>
    </lineage>
</organism>
<dbReference type="Proteomes" id="UP000002280">
    <property type="component" value="Chromosome 4"/>
</dbReference>
<evidence type="ECO:0000256" key="3">
    <source>
        <dbReference type="ARBA" id="ARBA00022692"/>
    </source>
</evidence>
<keyword evidence="9" id="KW-0325">Glycoprotein</keyword>
<keyword evidence="16" id="KW-1185">Reference proteome</keyword>
<feature type="compositionally biased region" description="Basic and acidic residues" evidence="11">
    <location>
        <begin position="299"/>
        <end position="311"/>
    </location>
</feature>
<dbReference type="Pfam" id="PF13895">
    <property type="entry name" value="Ig_2"/>
    <property type="match status" value="1"/>
</dbReference>
<dbReference type="eggNOG" id="ENOG502RU0A">
    <property type="taxonomic scope" value="Eukaryota"/>
</dbReference>
<dbReference type="SMART" id="SM00409">
    <property type="entry name" value="IG"/>
    <property type="match status" value="2"/>
</dbReference>
<feature type="signal peptide" evidence="13">
    <location>
        <begin position="1"/>
        <end position="23"/>
    </location>
</feature>
<evidence type="ECO:0000256" key="2">
    <source>
        <dbReference type="ARBA" id="ARBA00022475"/>
    </source>
</evidence>
<dbReference type="Bgee" id="ENSMODG00000025595">
    <property type="expression patterns" value="Expressed in blood and 19 other cell types or tissues"/>
</dbReference>
<dbReference type="Ensembl" id="ENSMODT00000076111.1">
    <property type="protein sequence ID" value="ENSMODP00000044435.1"/>
    <property type="gene ID" value="ENSMODG00000025595.3"/>
</dbReference>
<evidence type="ECO:0000313" key="15">
    <source>
        <dbReference type="Ensembl" id="ENSMODP00000005365.4"/>
    </source>
</evidence>
<dbReference type="InterPro" id="IPR007110">
    <property type="entry name" value="Ig-like_dom"/>
</dbReference>
<evidence type="ECO:0000256" key="12">
    <source>
        <dbReference type="SAM" id="Phobius"/>
    </source>
</evidence>
<dbReference type="PANTHER" id="PTHR11738:SF179">
    <property type="entry name" value="LEUKOCYTE IMMUNOGLOBULIN-LIKE RECEPTOR SUBFAMILY A MEMBER 5"/>
    <property type="match status" value="1"/>
</dbReference>
<gene>
    <name evidence="15" type="primary">LOC103105947</name>
</gene>
<dbReference type="SUPFAM" id="SSF48726">
    <property type="entry name" value="Immunoglobulin"/>
    <property type="match status" value="2"/>
</dbReference>
<dbReference type="HOGENOM" id="CLU_021100_0_1_1"/>
<dbReference type="PROSITE" id="PS50835">
    <property type="entry name" value="IG_LIKE"/>
    <property type="match status" value="1"/>
</dbReference>
<keyword evidence="4 13" id="KW-0732">Signal</keyword>
<evidence type="ECO:0000259" key="14">
    <source>
        <dbReference type="PROSITE" id="PS50835"/>
    </source>
</evidence>
<keyword evidence="6 12" id="KW-1133">Transmembrane helix</keyword>
<feature type="chain" id="PRO_5044731246" description="Ig-like domain-containing protein" evidence="13">
    <location>
        <begin position="24"/>
        <end position="385"/>
    </location>
</feature>
<name>F6WPW3_MONDO</name>
<dbReference type="PANTHER" id="PTHR11738">
    <property type="entry name" value="MHC CLASS I NK CELL RECEPTOR"/>
    <property type="match status" value="1"/>
</dbReference>
<evidence type="ECO:0000256" key="9">
    <source>
        <dbReference type="ARBA" id="ARBA00023180"/>
    </source>
</evidence>
<dbReference type="AlphaFoldDB" id="F6WPW3"/>
<evidence type="ECO:0000256" key="10">
    <source>
        <dbReference type="ARBA" id="ARBA00023319"/>
    </source>
</evidence>
<keyword evidence="7 12" id="KW-0472">Membrane</keyword>
<dbReference type="Ensembl" id="ENSMODT00000005482.4">
    <property type="protein sequence ID" value="ENSMODP00000005365.4"/>
    <property type="gene ID" value="ENSMODG00000025595.3"/>
</dbReference>
<dbReference type="GO" id="GO:0002764">
    <property type="term" value="P:immune response-regulating signaling pathway"/>
    <property type="evidence" value="ECO:0000318"/>
    <property type="project" value="GO_Central"/>
</dbReference>
<dbReference type="InterPro" id="IPR003598">
    <property type="entry name" value="Ig_sub2"/>
</dbReference>
<dbReference type="GO" id="GO:0005886">
    <property type="term" value="C:plasma membrane"/>
    <property type="evidence" value="ECO:0000318"/>
    <property type="project" value="GO_Central"/>
</dbReference>
<feature type="region of interest" description="Disordered" evidence="11">
    <location>
        <begin position="299"/>
        <end position="385"/>
    </location>
</feature>
<evidence type="ECO:0000256" key="8">
    <source>
        <dbReference type="ARBA" id="ARBA00023157"/>
    </source>
</evidence>
<sequence length="385" mass="42032">MTPALSVLLCLGLCLCKRTRTQAADGFHKPSLRAEKGSLVAQGGAVTLRCRGSWEAVEWRLEKRGRSGWSLITAVRQAGNEGEFSLPSVTLHDAGTYRCFYRHSSSWWSQLSDPLQLVVTGLSAPPSLAALPGSEVAPGQNVTLQCRSELWYDWCVLCKDREEISRGRTRSHGWMYQTDFFFPAVNPTQDGTYRCFGFYSSSPSLGASPSAPLVLRGSAPLPVPGTAKGPHLPQIPGNPPAVTSSPPRTSPSPRSENGPSGHSILQVSILVGISAFLILTFLFLSLLYFHRCRYQPSLEKGERETDIKTTRSSELAGSTLEETVYAAVNDDRRTEEAGQEDTSAFQREAPQEVTYAQLDHKRLKRGAEPPPQSGPVEPSVYAALP</sequence>
<keyword evidence="2" id="KW-1003">Cell membrane</keyword>
<keyword evidence="10" id="KW-0393">Immunoglobulin domain</keyword>
<dbReference type="ExpressionAtlas" id="F6WPW3">
    <property type="expression patterns" value="baseline"/>
</dbReference>
<evidence type="ECO:0000256" key="6">
    <source>
        <dbReference type="ARBA" id="ARBA00022989"/>
    </source>
</evidence>
<dbReference type="GeneTree" id="ENSGT01100000263478"/>
<feature type="transmembrane region" description="Helical" evidence="12">
    <location>
        <begin position="264"/>
        <end position="289"/>
    </location>
</feature>
<reference evidence="15 16" key="1">
    <citation type="journal article" date="2007" name="Nature">
        <title>Genome of the marsupial Monodelphis domestica reveals innovation in non-coding sequences.</title>
        <authorList>
            <person name="Mikkelsen T.S."/>
            <person name="Wakefield M.J."/>
            <person name="Aken B."/>
            <person name="Amemiya C.T."/>
            <person name="Chang J.L."/>
            <person name="Duke S."/>
            <person name="Garber M."/>
            <person name="Gentles A.J."/>
            <person name="Goodstadt L."/>
            <person name="Heger A."/>
            <person name="Jurka J."/>
            <person name="Kamal M."/>
            <person name="Mauceli E."/>
            <person name="Searle S.M."/>
            <person name="Sharpe T."/>
            <person name="Baker M.L."/>
            <person name="Batzer M.A."/>
            <person name="Benos P.V."/>
            <person name="Belov K."/>
            <person name="Clamp M."/>
            <person name="Cook A."/>
            <person name="Cuff J."/>
            <person name="Das R."/>
            <person name="Davidow L."/>
            <person name="Deakin J.E."/>
            <person name="Fazzari M.J."/>
            <person name="Glass J.L."/>
            <person name="Grabherr M."/>
            <person name="Greally J.M."/>
            <person name="Gu W."/>
            <person name="Hore T.A."/>
            <person name="Huttley G.A."/>
            <person name="Kleber M."/>
            <person name="Jirtle R.L."/>
            <person name="Koina E."/>
            <person name="Lee J.T."/>
            <person name="Mahony S."/>
            <person name="Marra M.A."/>
            <person name="Miller R.D."/>
            <person name="Nicholls R.D."/>
            <person name="Oda M."/>
            <person name="Papenfuss A.T."/>
            <person name="Parra Z.E."/>
            <person name="Pollock D.D."/>
            <person name="Ray D.A."/>
            <person name="Schein J.E."/>
            <person name="Speed T.P."/>
            <person name="Thompson K."/>
            <person name="VandeBerg J.L."/>
            <person name="Wade C.M."/>
            <person name="Walker J.A."/>
            <person name="Waters P.D."/>
            <person name="Webber C."/>
            <person name="Weidman J.R."/>
            <person name="Xie X."/>
            <person name="Zody M.C."/>
            <person name="Baldwin J."/>
            <person name="Abdouelleil A."/>
            <person name="Abdulkadir J."/>
            <person name="Abebe A."/>
            <person name="Abera B."/>
            <person name="Abreu J."/>
            <person name="Acer S.C."/>
            <person name="Aftuck L."/>
            <person name="Alexander A."/>
            <person name="An P."/>
            <person name="Anderson E."/>
            <person name="Anderson S."/>
            <person name="Arachi H."/>
            <person name="Azer M."/>
            <person name="Bachantsang P."/>
            <person name="Barry A."/>
            <person name="Bayul T."/>
            <person name="Berlin A."/>
            <person name="Bessette D."/>
            <person name="Bloom T."/>
            <person name="Bloom T."/>
            <person name="Boguslavskiy L."/>
            <person name="Bonnet C."/>
            <person name="Boukhgalter B."/>
            <person name="Bourzgui I."/>
            <person name="Brown A."/>
            <person name="Cahill P."/>
            <person name="Channer S."/>
            <person name="Cheshatsang Y."/>
            <person name="Chuda L."/>
            <person name="Citroen M."/>
            <person name="Collymore A."/>
            <person name="Cooke P."/>
            <person name="Costello M."/>
            <person name="D'Aco K."/>
            <person name="Daza R."/>
            <person name="De Haan G."/>
            <person name="DeGray S."/>
            <person name="DeMaso C."/>
            <person name="Dhargay N."/>
            <person name="Dooley K."/>
            <person name="Dooley E."/>
            <person name="Doricent M."/>
            <person name="Dorje P."/>
            <person name="Dorjee K."/>
            <person name="Dupes A."/>
            <person name="Elong R."/>
            <person name="Falk J."/>
            <person name="Farina A."/>
            <person name="Faro S."/>
            <person name="Ferguson D."/>
            <person name="Fisher S."/>
            <person name="Foley C.D."/>
            <person name="Franke A."/>
            <person name="Friedrich D."/>
            <person name="Gadbois L."/>
            <person name="Gearin G."/>
            <person name="Gearin C.R."/>
            <person name="Giannoukos G."/>
            <person name="Goode T."/>
            <person name="Graham J."/>
            <person name="Grandbois E."/>
            <person name="Grewal S."/>
            <person name="Gyaltsen K."/>
            <person name="Hafez N."/>
            <person name="Hagos B."/>
            <person name="Hall J."/>
            <person name="Henson C."/>
            <person name="Hollinger A."/>
            <person name="Honan T."/>
            <person name="Huard M.D."/>
            <person name="Hughes L."/>
            <person name="Hurhula B."/>
            <person name="Husby M.E."/>
            <person name="Kamat A."/>
            <person name="Kanga B."/>
            <person name="Kashin S."/>
            <person name="Khazanovich D."/>
            <person name="Kisner P."/>
            <person name="Lance K."/>
            <person name="Lara M."/>
            <person name="Lee W."/>
            <person name="Lennon N."/>
            <person name="Letendre F."/>
            <person name="LeVine R."/>
            <person name="Lipovsky A."/>
            <person name="Liu X."/>
            <person name="Liu J."/>
            <person name="Liu S."/>
            <person name="Lokyitsang T."/>
            <person name="Lokyitsang Y."/>
            <person name="Lubonja R."/>
            <person name="Lui A."/>
            <person name="MacDonald P."/>
            <person name="Magnisalis V."/>
            <person name="Maru K."/>
            <person name="Matthews C."/>
            <person name="McCusker W."/>
            <person name="McDonough S."/>
            <person name="Mehta T."/>
            <person name="Meldrim J."/>
            <person name="Meneus L."/>
            <person name="Mihai O."/>
            <person name="Mihalev A."/>
            <person name="Mihova T."/>
            <person name="Mittelman R."/>
            <person name="Mlenga V."/>
            <person name="Montmayeur A."/>
            <person name="Mulrain L."/>
            <person name="Navidi A."/>
            <person name="Naylor J."/>
            <person name="Negash T."/>
            <person name="Nguyen T."/>
            <person name="Nguyen N."/>
            <person name="Nicol R."/>
            <person name="Norbu C."/>
            <person name="Norbu N."/>
            <person name="Novod N."/>
            <person name="O'Neill B."/>
            <person name="Osman S."/>
            <person name="Markiewicz E."/>
            <person name="Oyono O.L."/>
            <person name="Patti C."/>
            <person name="Phunkhang P."/>
            <person name="Pierre F."/>
            <person name="Priest M."/>
            <person name="Raghuraman S."/>
            <person name="Rege F."/>
            <person name="Reyes R."/>
            <person name="Rise C."/>
            <person name="Rogov P."/>
            <person name="Ross K."/>
            <person name="Ryan E."/>
            <person name="Settipalli S."/>
            <person name="Shea T."/>
            <person name="Sherpa N."/>
            <person name="Shi L."/>
            <person name="Shih D."/>
            <person name="Sparrow T."/>
            <person name="Spaulding J."/>
            <person name="Stalker J."/>
            <person name="Stange-Thomann N."/>
            <person name="Stavropoulos S."/>
            <person name="Stone C."/>
            <person name="Strader C."/>
            <person name="Tesfaye S."/>
            <person name="Thomson T."/>
            <person name="Thoulutsang Y."/>
            <person name="Thoulutsang D."/>
            <person name="Topham K."/>
            <person name="Topping I."/>
            <person name="Tsamla T."/>
            <person name="Vassiliev H."/>
            <person name="Vo A."/>
            <person name="Wangchuk T."/>
            <person name="Wangdi T."/>
            <person name="Weiand M."/>
            <person name="Wilkinson J."/>
            <person name="Wilson A."/>
            <person name="Yadav S."/>
            <person name="Young G."/>
            <person name="Yu Q."/>
            <person name="Zembek L."/>
            <person name="Zhong D."/>
            <person name="Zimmer A."/>
            <person name="Zwirko Z."/>
            <person name="Jaffe D.B."/>
            <person name="Alvarez P."/>
            <person name="Brockman W."/>
            <person name="Butler J."/>
            <person name="Chin C."/>
            <person name="Gnerre S."/>
            <person name="MacCallum I."/>
            <person name="Graves J.A."/>
            <person name="Ponting C.P."/>
            <person name="Breen M."/>
            <person name="Samollow P.B."/>
            <person name="Lander E.S."/>
            <person name="Lindblad-Toh K."/>
        </authorList>
    </citation>
    <scope>NUCLEOTIDE SEQUENCE [LARGE SCALE GENOMIC DNA]</scope>
</reference>
<dbReference type="InterPro" id="IPR013783">
    <property type="entry name" value="Ig-like_fold"/>
</dbReference>
<dbReference type="InterPro" id="IPR036179">
    <property type="entry name" value="Ig-like_dom_sf"/>
</dbReference>
<dbReference type="InterPro" id="IPR050412">
    <property type="entry name" value="Ig-like_Receptors_ImmuneReg"/>
</dbReference>
<dbReference type="OMA" id="MACVETH"/>
<proteinExistence type="predicted"/>
<evidence type="ECO:0000313" key="16">
    <source>
        <dbReference type="Proteomes" id="UP000002280"/>
    </source>
</evidence>
<keyword evidence="8" id="KW-1015">Disulfide bond</keyword>
<keyword evidence="5" id="KW-0677">Repeat</keyword>
<evidence type="ECO:0000256" key="5">
    <source>
        <dbReference type="ARBA" id="ARBA00022737"/>
    </source>
</evidence>
<evidence type="ECO:0000256" key="4">
    <source>
        <dbReference type="ARBA" id="ARBA00022729"/>
    </source>
</evidence>
<dbReference type="SMART" id="SM00408">
    <property type="entry name" value="IGc2"/>
    <property type="match status" value="2"/>
</dbReference>
<feature type="region of interest" description="Disordered" evidence="11">
    <location>
        <begin position="225"/>
        <end position="260"/>
    </location>
</feature>
<evidence type="ECO:0000256" key="11">
    <source>
        <dbReference type="SAM" id="MobiDB-lite"/>
    </source>
</evidence>
<evidence type="ECO:0000256" key="1">
    <source>
        <dbReference type="ARBA" id="ARBA00004162"/>
    </source>
</evidence>
<comment type="subcellular location">
    <subcellularLocation>
        <location evidence="1">Cell membrane</location>
        <topology evidence="1">Single-pass membrane protein</topology>
    </subcellularLocation>
</comment>
<dbReference type="InterPro" id="IPR003599">
    <property type="entry name" value="Ig_sub"/>
</dbReference>
<keyword evidence="3 12" id="KW-0812">Transmembrane</keyword>
<feature type="compositionally biased region" description="Low complexity" evidence="11">
    <location>
        <begin position="243"/>
        <end position="255"/>
    </location>
</feature>
<dbReference type="FunFam" id="2.60.40.10:FF:000049">
    <property type="entry name" value="Leukocyte immunoglobulin-like receptor subfamily B member 1"/>
    <property type="match status" value="2"/>
</dbReference>
<feature type="domain" description="Ig-like" evidence="14">
    <location>
        <begin position="30"/>
        <end position="120"/>
    </location>
</feature>
<evidence type="ECO:0000256" key="13">
    <source>
        <dbReference type="SAM" id="SignalP"/>
    </source>
</evidence>
<accession>F6WPW3</accession>